<feature type="transmembrane region" description="Helical" evidence="7">
    <location>
        <begin position="25"/>
        <end position="44"/>
    </location>
</feature>
<keyword evidence="3" id="KW-1003">Cell membrane</keyword>
<evidence type="ECO:0000256" key="7">
    <source>
        <dbReference type="RuleBase" id="RU363032"/>
    </source>
</evidence>
<feature type="transmembrane region" description="Helical" evidence="7">
    <location>
        <begin position="85"/>
        <end position="106"/>
    </location>
</feature>
<keyword evidence="5 7" id="KW-1133">Transmembrane helix</keyword>
<evidence type="ECO:0000313" key="10">
    <source>
        <dbReference type="Proteomes" id="UP000242699"/>
    </source>
</evidence>
<dbReference type="PANTHER" id="PTHR43227">
    <property type="entry name" value="BLL4140 PROTEIN"/>
    <property type="match status" value="1"/>
</dbReference>
<dbReference type="PROSITE" id="PS50928">
    <property type="entry name" value="ABC_TM1"/>
    <property type="match status" value="1"/>
</dbReference>
<dbReference type="GO" id="GO:0055085">
    <property type="term" value="P:transmembrane transport"/>
    <property type="evidence" value="ECO:0007669"/>
    <property type="project" value="InterPro"/>
</dbReference>
<evidence type="ECO:0000256" key="1">
    <source>
        <dbReference type="ARBA" id="ARBA00004651"/>
    </source>
</evidence>
<dbReference type="AlphaFoldDB" id="A0A2T2WUZ9"/>
<protein>
    <recommendedName>
        <fullName evidence="8">ABC transmembrane type-1 domain-containing protein</fullName>
    </recommendedName>
</protein>
<feature type="transmembrane region" description="Helical" evidence="7">
    <location>
        <begin position="226"/>
        <end position="248"/>
    </location>
</feature>
<feature type="transmembrane region" description="Helical" evidence="7">
    <location>
        <begin position="118"/>
        <end position="139"/>
    </location>
</feature>
<dbReference type="InterPro" id="IPR050809">
    <property type="entry name" value="UgpAE/MalFG_permease"/>
</dbReference>
<evidence type="ECO:0000259" key="8">
    <source>
        <dbReference type="PROSITE" id="PS50928"/>
    </source>
</evidence>
<organism evidence="9 10">
    <name type="scientific">Sulfobacillus benefaciens</name>
    <dbReference type="NCBI Taxonomy" id="453960"/>
    <lineage>
        <taxon>Bacteria</taxon>
        <taxon>Bacillati</taxon>
        <taxon>Bacillota</taxon>
        <taxon>Clostridia</taxon>
        <taxon>Eubacteriales</taxon>
        <taxon>Clostridiales Family XVII. Incertae Sedis</taxon>
        <taxon>Sulfobacillus</taxon>
    </lineage>
</organism>
<feature type="transmembrane region" description="Helical" evidence="7">
    <location>
        <begin position="159"/>
        <end position="182"/>
    </location>
</feature>
<keyword evidence="4 7" id="KW-0812">Transmembrane</keyword>
<dbReference type="Pfam" id="PF00528">
    <property type="entry name" value="BPD_transp_1"/>
    <property type="match status" value="1"/>
</dbReference>
<proteinExistence type="inferred from homology"/>
<dbReference type="EMBL" id="PXYT01000043">
    <property type="protein sequence ID" value="PSR26061.1"/>
    <property type="molecule type" value="Genomic_DNA"/>
</dbReference>
<keyword evidence="6 7" id="KW-0472">Membrane</keyword>
<comment type="subcellular location">
    <subcellularLocation>
        <location evidence="1 7">Cell membrane</location>
        <topology evidence="1 7">Multi-pass membrane protein</topology>
    </subcellularLocation>
</comment>
<reference evidence="9 10" key="1">
    <citation type="journal article" date="2014" name="BMC Genomics">
        <title>Comparison of environmental and isolate Sulfobacillus genomes reveals diverse carbon, sulfur, nitrogen, and hydrogen metabolisms.</title>
        <authorList>
            <person name="Justice N.B."/>
            <person name="Norman A."/>
            <person name="Brown C.T."/>
            <person name="Singh A."/>
            <person name="Thomas B.C."/>
            <person name="Banfield J.F."/>
        </authorList>
    </citation>
    <scope>NUCLEOTIDE SEQUENCE [LARGE SCALE GENOMIC DNA]</scope>
    <source>
        <strain evidence="9">AMDSBA1</strain>
    </source>
</reference>
<dbReference type="GO" id="GO:0005886">
    <property type="term" value="C:plasma membrane"/>
    <property type="evidence" value="ECO:0007669"/>
    <property type="project" value="UniProtKB-SubCell"/>
</dbReference>
<sequence>MKNTACPPKGSEPLMSTSRHRWQGLIYLMPALLVITMAVGYPIVHLFEMAFGQTNSFGIITGNAGFKNFSGLFASGLMRVMLNTVIWTAGILVPTIIISLALAYAVSLPLKGQSFFRTIIIIPWAIPLTIVAILGDMAFNSTYGQVNTLLLQLHLISHPIGWLATARTSFPVMMILAIWVSIPFTTLTLLSGIQAVPGEILEASAIDGAKGFYRFRKIILPQITNALQLVVLINLAYIFNSFPIIWIMTQGGPASTSSTITIFVYQLAFTLGQFGQAGAAALLAFIILMGLGVAYVKVYRRTEGNLL</sequence>
<evidence type="ECO:0000313" key="9">
    <source>
        <dbReference type="EMBL" id="PSR26061.1"/>
    </source>
</evidence>
<keyword evidence="2 7" id="KW-0813">Transport</keyword>
<accession>A0A2T2WUZ9</accession>
<feature type="domain" description="ABC transmembrane type-1" evidence="8">
    <location>
        <begin position="81"/>
        <end position="295"/>
    </location>
</feature>
<name>A0A2T2WUZ9_9FIRM</name>
<evidence type="ECO:0000256" key="2">
    <source>
        <dbReference type="ARBA" id="ARBA00022448"/>
    </source>
</evidence>
<evidence type="ECO:0000256" key="3">
    <source>
        <dbReference type="ARBA" id="ARBA00022475"/>
    </source>
</evidence>
<dbReference type="Proteomes" id="UP000242699">
    <property type="component" value="Unassembled WGS sequence"/>
</dbReference>
<comment type="caution">
    <text evidence="9">The sequence shown here is derived from an EMBL/GenBank/DDBJ whole genome shotgun (WGS) entry which is preliminary data.</text>
</comment>
<gene>
    <name evidence="9" type="ORF">C7B43_15080</name>
</gene>
<feature type="transmembrane region" description="Helical" evidence="7">
    <location>
        <begin position="274"/>
        <end position="296"/>
    </location>
</feature>
<evidence type="ECO:0000256" key="6">
    <source>
        <dbReference type="ARBA" id="ARBA00023136"/>
    </source>
</evidence>
<dbReference type="PANTHER" id="PTHR43227:SF7">
    <property type="entry name" value="ARABINOOLIGOSACCHARIDES TRANSPORT SYSTEM PERMEASE PROTEIN ARAP"/>
    <property type="match status" value="1"/>
</dbReference>
<dbReference type="InterPro" id="IPR000515">
    <property type="entry name" value="MetI-like"/>
</dbReference>
<comment type="similarity">
    <text evidence="7">Belongs to the binding-protein-dependent transport system permease family.</text>
</comment>
<dbReference type="CDD" id="cd06261">
    <property type="entry name" value="TM_PBP2"/>
    <property type="match status" value="1"/>
</dbReference>
<evidence type="ECO:0000256" key="5">
    <source>
        <dbReference type="ARBA" id="ARBA00022989"/>
    </source>
</evidence>
<dbReference type="InterPro" id="IPR035906">
    <property type="entry name" value="MetI-like_sf"/>
</dbReference>
<evidence type="ECO:0000256" key="4">
    <source>
        <dbReference type="ARBA" id="ARBA00022692"/>
    </source>
</evidence>
<dbReference type="Gene3D" id="1.10.3720.10">
    <property type="entry name" value="MetI-like"/>
    <property type="match status" value="1"/>
</dbReference>
<dbReference type="SUPFAM" id="SSF161098">
    <property type="entry name" value="MetI-like"/>
    <property type="match status" value="1"/>
</dbReference>